<accession>A0ABT7L8D3</accession>
<keyword evidence="3" id="KW-1185">Reference proteome</keyword>
<gene>
    <name evidence="2" type="ORF">QQS35_14380</name>
</gene>
<dbReference type="RefSeq" id="WP_285932903.1">
    <property type="nucleotide sequence ID" value="NZ_JASTZU010000041.1"/>
</dbReference>
<evidence type="ECO:0000313" key="2">
    <source>
        <dbReference type="EMBL" id="MDL4841624.1"/>
    </source>
</evidence>
<dbReference type="InterPro" id="IPR006139">
    <property type="entry name" value="D-isomer_2_OHA_DH_cat_dom"/>
</dbReference>
<sequence length="93" mass="10467">MLEAEVVAGWKKKMEELCLSPDANLKWIQSWSAGVDNYALDKLATKQILLTSANGVHAYPISETIFALMLALTRKINTYIIKQVTKTLEQENL</sequence>
<name>A0ABT7L8D3_9BACI</name>
<reference evidence="2 3" key="1">
    <citation type="submission" date="2023-06" db="EMBL/GenBank/DDBJ databases">
        <title>Aquibacillus rhizosphaerae LR5S19.</title>
        <authorList>
            <person name="Sun J.-Q."/>
        </authorList>
    </citation>
    <scope>NUCLEOTIDE SEQUENCE [LARGE SCALE GENOMIC DNA]</scope>
    <source>
        <strain evidence="2 3">LR5S19</strain>
    </source>
</reference>
<evidence type="ECO:0000259" key="1">
    <source>
        <dbReference type="Pfam" id="PF00389"/>
    </source>
</evidence>
<dbReference type="Gene3D" id="3.40.50.720">
    <property type="entry name" value="NAD(P)-binding Rossmann-like Domain"/>
    <property type="match status" value="1"/>
</dbReference>
<dbReference type="EMBL" id="JASTZU010000041">
    <property type="protein sequence ID" value="MDL4841624.1"/>
    <property type="molecule type" value="Genomic_DNA"/>
</dbReference>
<evidence type="ECO:0000313" key="3">
    <source>
        <dbReference type="Proteomes" id="UP001235343"/>
    </source>
</evidence>
<proteinExistence type="predicted"/>
<dbReference type="Pfam" id="PF00389">
    <property type="entry name" value="2-Hacid_dh"/>
    <property type="match status" value="1"/>
</dbReference>
<dbReference type="Proteomes" id="UP001235343">
    <property type="component" value="Unassembled WGS sequence"/>
</dbReference>
<comment type="caution">
    <text evidence="2">The sequence shown here is derived from an EMBL/GenBank/DDBJ whole genome shotgun (WGS) entry which is preliminary data.</text>
</comment>
<feature type="domain" description="D-isomer specific 2-hydroxyacid dehydrogenase catalytic" evidence="1">
    <location>
        <begin position="3"/>
        <end position="67"/>
    </location>
</feature>
<protein>
    <recommendedName>
        <fullName evidence="1">D-isomer specific 2-hydroxyacid dehydrogenase catalytic domain-containing protein</fullName>
    </recommendedName>
</protein>
<dbReference type="SUPFAM" id="SSF52283">
    <property type="entry name" value="Formate/glycerate dehydrogenase catalytic domain-like"/>
    <property type="match status" value="1"/>
</dbReference>
<organism evidence="2 3">
    <name type="scientific">Aquibacillus rhizosphaerae</name>
    <dbReference type="NCBI Taxonomy" id="3051431"/>
    <lineage>
        <taxon>Bacteria</taxon>
        <taxon>Bacillati</taxon>
        <taxon>Bacillota</taxon>
        <taxon>Bacilli</taxon>
        <taxon>Bacillales</taxon>
        <taxon>Bacillaceae</taxon>
        <taxon>Aquibacillus</taxon>
    </lineage>
</organism>